<sequence length="137" mass="15484">VVMRNLRSQMGQGKSDEHPPYKELISAETVEVVRRRWGRPGDCLHIRQQQWKPRAALMLGDIIISVEHAARQAKERGHTLIDELHNLLETMCAGLRSPTSVASSDASHVPPIRDPTIEAHQVERAERDDDEDGDPRI</sequence>
<feature type="compositionally biased region" description="Acidic residues" evidence="8">
    <location>
        <begin position="128"/>
        <end position="137"/>
    </location>
</feature>
<dbReference type="EMBL" id="NMUH01006498">
    <property type="protein sequence ID" value="MQM15401.1"/>
    <property type="molecule type" value="Genomic_DNA"/>
</dbReference>
<reference evidence="9" key="1">
    <citation type="submission" date="2017-07" db="EMBL/GenBank/DDBJ databases">
        <title>Taro Niue Genome Assembly and Annotation.</title>
        <authorList>
            <person name="Atibalentja N."/>
            <person name="Keating K."/>
            <person name="Fields C.J."/>
        </authorList>
    </citation>
    <scope>NUCLEOTIDE SEQUENCE</scope>
    <source>
        <strain evidence="9">Niue_2</strain>
        <tissue evidence="9">Leaf</tissue>
    </source>
</reference>
<proteinExistence type="inferred from homology"/>
<dbReference type="GO" id="GO:0004519">
    <property type="term" value="F:endonuclease activity"/>
    <property type="evidence" value="ECO:0007669"/>
    <property type="project" value="UniProtKB-KW"/>
</dbReference>
<accession>A0A843X6E6</accession>
<keyword evidence="5" id="KW-0255">Endonuclease</keyword>
<comment type="cofactor">
    <cofactor evidence="1">
        <name>Zn(2+)</name>
        <dbReference type="ChEBI" id="CHEBI:29105"/>
    </cofactor>
</comment>
<dbReference type="GO" id="GO:0006364">
    <property type="term" value="P:rRNA processing"/>
    <property type="evidence" value="ECO:0007669"/>
    <property type="project" value="InterPro"/>
</dbReference>
<dbReference type="GO" id="GO:0046872">
    <property type="term" value="F:metal ion binding"/>
    <property type="evidence" value="ECO:0007669"/>
    <property type="project" value="UniProtKB-KW"/>
</dbReference>
<dbReference type="SUPFAM" id="SSF55486">
    <property type="entry name" value="Metalloproteases ('zincins'), catalytic domain"/>
    <property type="match status" value="1"/>
</dbReference>
<evidence type="ECO:0000313" key="9">
    <source>
        <dbReference type="EMBL" id="MQM15401.1"/>
    </source>
</evidence>
<keyword evidence="3" id="KW-0540">Nuclease</keyword>
<evidence type="ECO:0000256" key="1">
    <source>
        <dbReference type="ARBA" id="ARBA00001947"/>
    </source>
</evidence>
<dbReference type="Pfam" id="PF02130">
    <property type="entry name" value="YbeY"/>
    <property type="match status" value="1"/>
</dbReference>
<dbReference type="Gene3D" id="3.40.390.30">
    <property type="entry name" value="Metalloproteases ('zincins'), catalytic domain"/>
    <property type="match status" value="1"/>
</dbReference>
<evidence type="ECO:0000313" key="10">
    <source>
        <dbReference type="Proteomes" id="UP000652761"/>
    </source>
</evidence>
<dbReference type="AlphaFoldDB" id="A0A843X6E6"/>
<evidence type="ECO:0000256" key="2">
    <source>
        <dbReference type="ARBA" id="ARBA00010875"/>
    </source>
</evidence>
<keyword evidence="7" id="KW-0862">Zinc</keyword>
<evidence type="ECO:0000256" key="7">
    <source>
        <dbReference type="ARBA" id="ARBA00022833"/>
    </source>
</evidence>
<keyword evidence="6" id="KW-0378">Hydrolase</keyword>
<dbReference type="Proteomes" id="UP000652761">
    <property type="component" value="Unassembled WGS sequence"/>
</dbReference>
<evidence type="ECO:0000256" key="3">
    <source>
        <dbReference type="ARBA" id="ARBA00022722"/>
    </source>
</evidence>
<feature type="non-terminal residue" evidence="9">
    <location>
        <position position="137"/>
    </location>
</feature>
<keyword evidence="10" id="KW-1185">Reference proteome</keyword>
<dbReference type="InterPro" id="IPR002036">
    <property type="entry name" value="YbeY"/>
</dbReference>
<organism evidence="9 10">
    <name type="scientific">Colocasia esculenta</name>
    <name type="common">Wild taro</name>
    <name type="synonym">Arum esculentum</name>
    <dbReference type="NCBI Taxonomy" id="4460"/>
    <lineage>
        <taxon>Eukaryota</taxon>
        <taxon>Viridiplantae</taxon>
        <taxon>Streptophyta</taxon>
        <taxon>Embryophyta</taxon>
        <taxon>Tracheophyta</taxon>
        <taxon>Spermatophyta</taxon>
        <taxon>Magnoliopsida</taxon>
        <taxon>Liliopsida</taxon>
        <taxon>Araceae</taxon>
        <taxon>Aroideae</taxon>
        <taxon>Colocasieae</taxon>
        <taxon>Colocasia</taxon>
    </lineage>
</organism>
<protein>
    <submittedName>
        <fullName evidence="9">Uncharacterized protein</fullName>
    </submittedName>
</protein>
<feature type="compositionally biased region" description="Basic and acidic residues" evidence="8">
    <location>
        <begin position="115"/>
        <end position="127"/>
    </location>
</feature>
<keyword evidence="4" id="KW-0479">Metal-binding</keyword>
<dbReference type="InterPro" id="IPR023091">
    <property type="entry name" value="MetalPrtase_cat_dom_sf_prd"/>
</dbReference>
<gene>
    <name evidence="9" type="ORF">Taro_048347</name>
</gene>
<comment type="caution">
    <text evidence="9">The sequence shown here is derived from an EMBL/GenBank/DDBJ whole genome shotgun (WGS) entry which is preliminary data.</text>
</comment>
<name>A0A843X6E6_COLES</name>
<feature type="region of interest" description="Disordered" evidence="8">
    <location>
        <begin position="98"/>
        <end position="137"/>
    </location>
</feature>
<dbReference type="OrthoDB" id="27226at2759"/>
<evidence type="ECO:0000256" key="4">
    <source>
        <dbReference type="ARBA" id="ARBA00022723"/>
    </source>
</evidence>
<evidence type="ECO:0000256" key="6">
    <source>
        <dbReference type="ARBA" id="ARBA00022801"/>
    </source>
</evidence>
<evidence type="ECO:0000256" key="8">
    <source>
        <dbReference type="SAM" id="MobiDB-lite"/>
    </source>
</evidence>
<dbReference type="GO" id="GO:0004222">
    <property type="term" value="F:metalloendopeptidase activity"/>
    <property type="evidence" value="ECO:0007669"/>
    <property type="project" value="InterPro"/>
</dbReference>
<evidence type="ECO:0000256" key="5">
    <source>
        <dbReference type="ARBA" id="ARBA00022759"/>
    </source>
</evidence>
<comment type="similarity">
    <text evidence="2">Belongs to the endoribonuclease YbeY family.</text>
</comment>